<sequence>MPFPQPALERNGQKIRTPGIILEGKVATCLDTTLLFASALEQIGLNSLLMLSEGHAFAGVWLQPQEFSQLVTEDVSAVRKRVDLKEMVVFETTLATRAHPPSFTQASDEALKYLNEDVFHAAIDSRRARMQKIRPLALGVTRLEGQPDAEEVISHGLRTLPLSLMLTLILKQLAKKKLGAGLYNGNENFWT</sequence>
<name>A0A3P8KNA3_RAOTE</name>
<evidence type="ECO:0000313" key="1">
    <source>
        <dbReference type="EMBL" id="VDR28321.1"/>
    </source>
</evidence>
<accession>A0A3P8KNA3</accession>
<proteinExistence type="predicted"/>
<dbReference type="Proteomes" id="UP000274346">
    <property type="component" value="Chromosome"/>
</dbReference>
<dbReference type="AlphaFoldDB" id="A0A3P8KNA3"/>
<protein>
    <submittedName>
        <fullName evidence="1">Uncharacterized protein</fullName>
    </submittedName>
</protein>
<dbReference type="KEGG" id="rtg:NCTC13098_04704"/>
<gene>
    <name evidence="1" type="ORF">NCTC13098_04704</name>
</gene>
<reference evidence="1 2" key="1">
    <citation type="submission" date="2018-12" db="EMBL/GenBank/DDBJ databases">
        <authorList>
            <consortium name="Pathogen Informatics"/>
        </authorList>
    </citation>
    <scope>NUCLEOTIDE SEQUENCE [LARGE SCALE GENOMIC DNA]</scope>
    <source>
        <strain evidence="1 2">NCTC13098</strain>
    </source>
</reference>
<evidence type="ECO:0000313" key="2">
    <source>
        <dbReference type="Proteomes" id="UP000274346"/>
    </source>
</evidence>
<dbReference type="EMBL" id="LR131271">
    <property type="protein sequence ID" value="VDR28321.1"/>
    <property type="molecule type" value="Genomic_DNA"/>
</dbReference>
<organism evidence="1 2">
    <name type="scientific">Raoultella terrigena</name>
    <name type="common">Klebsiella terrigena</name>
    <dbReference type="NCBI Taxonomy" id="577"/>
    <lineage>
        <taxon>Bacteria</taxon>
        <taxon>Pseudomonadati</taxon>
        <taxon>Pseudomonadota</taxon>
        <taxon>Gammaproteobacteria</taxon>
        <taxon>Enterobacterales</taxon>
        <taxon>Enterobacteriaceae</taxon>
        <taxon>Klebsiella/Raoultella group</taxon>
        <taxon>Raoultella</taxon>
    </lineage>
</organism>